<dbReference type="PROSITE" id="PS50109">
    <property type="entry name" value="HIS_KIN"/>
    <property type="match status" value="1"/>
</dbReference>
<evidence type="ECO:0000256" key="4">
    <source>
        <dbReference type="ARBA" id="ARBA00022679"/>
    </source>
</evidence>
<dbReference type="EMBL" id="LAPZ01000012">
    <property type="protein sequence ID" value="OSY87305.1"/>
    <property type="molecule type" value="Genomic_DNA"/>
</dbReference>
<accession>A0A1Y2PA24</accession>
<keyword evidence="10" id="KW-1185">Reference proteome</keyword>
<keyword evidence="6" id="KW-0902">Two-component regulatory system</keyword>
<dbReference type="GO" id="GO:0004721">
    <property type="term" value="F:phosphoprotein phosphatase activity"/>
    <property type="evidence" value="ECO:0007669"/>
    <property type="project" value="TreeGrafter"/>
</dbReference>
<keyword evidence="3" id="KW-0597">Phosphoprotein</keyword>
<dbReference type="InterPro" id="IPR050351">
    <property type="entry name" value="BphY/WalK/GraS-like"/>
</dbReference>
<keyword evidence="7" id="KW-0472">Membrane</keyword>
<dbReference type="GO" id="GO:0000155">
    <property type="term" value="F:phosphorelay sensor kinase activity"/>
    <property type="evidence" value="ECO:0007669"/>
    <property type="project" value="InterPro"/>
</dbReference>
<organism evidence="9 10">
    <name type="scientific">Tenacibaculum holothuriorum</name>
    <dbReference type="NCBI Taxonomy" id="1635173"/>
    <lineage>
        <taxon>Bacteria</taxon>
        <taxon>Pseudomonadati</taxon>
        <taxon>Bacteroidota</taxon>
        <taxon>Flavobacteriia</taxon>
        <taxon>Flavobacteriales</taxon>
        <taxon>Flavobacteriaceae</taxon>
        <taxon>Tenacibaculum</taxon>
    </lineage>
</organism>
<dbReference type="SMART" id="SM00387">
    <property type="entry name" value="HATPase_c"/>
    <property type="match status" value="1"/>
</dbReference>
<dbReference type="Pfam" id="PF00512">
    <property type="entry name" value="HisKA"/>
    <property type="match status" value="1"/>
</dbReference>
<keyword evidence="7" id="KW-0812">Transmembrane</keyword>
<comment type="caution">
    <text evidence="9">The sequence shown here is derived from an EMBL/GenBank/DDBJ whole genome shotgun (WGS) entry which is preliminary data.</text>
</comment>
<evidence type="ECO:0000256" key="6">
    <source>
        <dbReference type="ARBA" id="ARBA00023012"/>
    </source>
</evidence>
<evidence type="ECO:0000313" key="9">
    <source>
        <dbReference type="EMBL" id="OSY87305.1"/>
    </source>
</evidence>
<dbReference type="PRINTS" id="PR00344">
    <property type="entry name" value="BCTRLSENSOR"/>
</dbReference>
<feature type="transmembrane region" description="Helical" evidence="7">
    <location>
        <begin position="7"/>
        <end position="26"/>
    </location>
</feature>
<proteinExistence type="predicted"/>
<evidence type="ECO:0000259" key="8">
    <source>
        <dbReference type="PROSITE" id="PS50109"/>
    </source>
</evidence>
<dbReference type="InterPro" id="IPR036890">
    <property type="entry name" value="HATPase_C_sf"/>
</dbReference>
<evidence type="ECO:0000256" key="1">
    <source>
        <dbReference type="ARBA" id="ARBA00000085"/>
    </source>
</evidence>
<dbReference type="CDD" id="cd00075">
    <property type="entry name" value="HATPase"/>
    <property type="match status" value="1"/>
</dbReference>
<dbReference type="Proteomes" id="UP000194221">
    <property type="component" value="Unassembled WGS sequence"/>
</dbReference>
<dbReference type="FunCoup" id="A0A1Y2PA24">
    <property type="interactions" value="291"/>
</dbReference>
<dbReference type="SUPFAM" id="SSF47384">
    <property type="entry name" value="Homodimeric domain of signal transducing histidine kinase"/>
    <property type="match status" value="1"/>
</dbReference>
<dbReference type="SUPFAM" id="SSF55874">
    <property type="entry name" value="ATPase domain of HSP90 chaperone/DNA topoisomerase II/histidine kinase"/>
    <property type="match status" value="1"/>
</dbReference>
<dbReference type="SMART" id="SM00388">
    <property type="entry name" value="HisKA"/>
    <property type="match status" value="1"/>
</dbReference>
<dbReference type="AlphaFoldDB" id="A0A1Y2PA24"/>
<dbReference type="CDD" id="cd00082">
    <property type="entry name" value="HisKA"/>
    <property type="match status" value="1"/>
</dbReference>
<evidence type="ECO:0000313" key="10">
    <source>
        <dbReference type="Proteomes" id="UP000194221"/>
    </source>
</evidence>
<keyword evidence="7" id="KW-1133">Transmembrane helix</keyword>
<reference evidence="9 10" key="1">
    <citation type="submission" date="2015-03" db="EMBL/GenBank/DDBJ databases">
        <title>Genome sequence of Tenacibaculum sp. S2-2, isolated from intestinal microbiota of sea cucumber, Apostichopus japonicas.</title>
        <authorList>
            <person name="Shao Z."/>
            <person name="Wang L."/>
            <person name="Li X."/>
        </authorList>
    </citation>
    <scope>NUCLEOTIDE SEQUENCE [LARGE SCALE GENOMIC DNA]</scope>
    <source>
        <strain evidence="9 10">S2-2</strain>
    </source>
</reference>
<dbReference type="InterPro" id="IPR004358">
    <property type="entry name" value="Sig_transdc_His_kin-like_C"/>
</dbReference>
<dbReference type="STRING" id="1635173.WH52_11685"/>
<evidence type="ECO:0000256" key="7">
    <source>
        <dbReference type="SAM" id="Phobius"/>
    </source>
</evidence>
<dbReference type="InterPro" id="IPR036097">
    <property type="entry name" value="HisK_dim/P_sf"/>
</dbReference>
<dbReference type="OrthoDB" id="1933776at2"/>
<dbReference type="EC" id="2.7.13.3" evidence="2"/>
<evidence type="ECO:0000256" key="3">
    <source>
        <dbReference type="ARBA" id="ARBA00022553"/>
    </source>
</evidence>
<dbReference type="PANTHER" id="PTHR45453:SF1">
    <property type="entry name" value="PHOSPHATE REGULON SENSOR PROTEIN PHOR"/>
    <property type="match status" value="1"/>
</dbReference>
<dbReference type="GO" id="GO:0016036">
    <property type="term" value="P:cellular response to phosphate starvation"/>
    <property type="evidence" value="ECO:0007669"/>
    <property type="project" value="TreeGrafter"/>
</dbReference>
<dbReference type="InterPro" id="IPR003661">
    <property type="entry name" value="HisK_dim/P_dom"/>
</dbReference>
<keyword evidence="5" id="KW-0418">Kinase</keyword>
<keyword evidence="4" id="KW-0808">Transferase</keyword>
<comment type="catalytic activity">
    <reaction evidence="1">
        <text>ATP + protein L-histidine = ADP + protein N-phospho-L-histidine.</text>
        <dbReference type="EC" id="2.7.13.3"/>
    </reaction>
</comment>
<dbReference type="InterPro" id="IPR005467">
    <property type="entry name" value="His_kinase_dom"/>
</dbReference>
<evidence type="ECO:0000256" key="2">
    <source>
        <dbReference type="ARBA" id="ARBA00012438"/>
    </source>
</evidence>
<sequence length="459" mass="52625">MKTKINILIITSVIAILTLSAIQYYLISNTFQLQKDAYLKRVKKELKFIEMNEREDDWDNTYLSKTQNLIKSYQKGLLSKEEMIFKFSKFRDSLNSSFMNYFNEELKKTSLKFPVKYQQQITGVVLLGNINNDTIVSPKGDGFLLFGDELNPKTRIGFNSGKWNSESTSKHDKDSVLVTEERIHLEIRSNSYIDIPEWRTAVFQEMTGLLALSILSVLTVIGLFIYALSSFIKQKKIADIKTDFINNITHELKTPLATLSIATKTLQQDTILQNKEIALSTVKTIDRQRNRLQNLIDQVLNNSLGFQEITLNKNTVFGKQFFQNLINDYKLSKESISVETHLDESNTQLFIDKFHITTAILNVSDNAVKYGSDQLKIRTKIIDNSFQITIEDNGIGIAKEHQKKVFDKFYRVENTNIHNVKGLGLGLFYVHQIIKAHNGTIELNSKENKGTTIIINLPL</sequence>
<dbReference type="Gene3D" id="1.10.287.130">
    <property type="match status" value="1"/>
</dbReference>
<dbReference type="PANTHER" id="PTHR45453">
    <property type="entry name" value="PHOSPHATE REGULON SENSOR PROTEIN PHOR"/>
    <property type="match status" value="1"/>
</dbReference>
<feature type="transmembrane region" description="Helical" evidence="7">
    <location>
        <begin position="209"/>
        <end position="228"/>
    </location>
</feature>
<name>A0A1Y2PA24_9FLAO</name>
<dbReference type="InterPro" id="IPR003594">
    <property type="entry name" value="HATPase_dom"/>
</dbReference>
<dbReference type="InParanoid" id="A0A1Y2PA24"/>
<dbReference type="Gene3D" id="3.30.565.10">
    <property type="entry name" value="Histidine kinase-like ATPase, C-terminal domain"/>
    <property type="match status" value="1"/>
</dbReference>
<dbReference type="GO" id="GO:0005886">
    <property type="term" value="C:plasma membrane"/>
    <property type="evidence" value="ECO:0007669"/>
    <property type="project" value="TreeGrafter"/>
</dbReference>
<evidence type="ECO:0000256" key="5">
    <source>
        <dbReference type="ARBA" id="ARBA00022777"/>
    </source>
</evidence>
<protein>
    <recommendedName>
        <fullName evidence="2">histidine kinase</fullName>
        <ecNumber evidence="2">2.7.13.3</ecNumber>
    </recommendedName>
</protein>
<dbReference type="Pfam" id="PF02518">
    <property type="entry name" value="HATPase_c"/>
    <property type="match status" value="1"/>
</dbReference>
<gene>
    <name evidence="9" type="ORF">WH52_11685</name>
</gene>
<feature type="domain" description="Histidine kinase" evidence="8">
    <location>
        <begin position="247"/>
        <end position="459"/>
    </location>
</feature>
<dbReference type="RefSeq" id="WP_086031144.1">
    <property type="nucleotide sequence ID" value="NZ_LAPZ01000012.1"/>
</dbReference>